<organism evidence="1">
    <name type="scientific">Enterocloster phage PMBT24</name>
    <dbReference type="NCBI Taxonomy" id="3025413"/>
    <lineage>
        <taxon>Viruses</taxon>
        <taxon>Duplodnaviria</taxon>
        <taxon>Heunggongvirae</taxon>
        <taxon>Uroviricota</taxon>
        <taxon>Caudoviricetes</taxon>
    </lineage>
</organism>
<dbReference type="EMBL" id="OQ326496">
    <property type="protein sequence ID" value="WDQ45428.1"/>
    <property type="molecule type" value="Genomic_DNA"/>
</dbReference>
<proteinExistence type="predicted"/>
<evidence type="ECO:0000313" key="1">
    <source>
        <dbReference type="EMBL" id="WDQ45428.1"/>
    </source>
</evidence>
<name>A0AAT9TR80_9CAUD</name>
<accession>A0AAT9TR80</accession>
<sequence>MYGHHDYSLNLEIVQTKRDKEVRTKYHTSCTLGGYHTLANVVDFAQKTKTIYSKAVQALQKGYYVNLSLSYSVYAPTREDEDALGKQLSFRFWEFRGYCHNLGYEVGDKIEGITLALDKRYTAGDETIYLTKNTFEDIAQLADY</sequence>
<reference evidence="1" key="2">
    <citation type="journal article" date="2024" name="Heliyon">
        <title>Complete genome sequence of the novel virulent phage PMBT24 infecting Enterocloster bolteae from the human gut.</title>
        <authorList>
            <person name="Sprotte S."/>
            <person name="Brinks E."/>
            <person name="Neve H."/>
            <person name="Franz C.M.A.P."/>
        </authorList>
    </citation>
    <scope>NUCLEOTIDE SEQUENCE</scope>
</reference>
<protein>
    <submittedName>
        <fullName evidence="1">Uncharacterized protein</fullName>
    </submittedName>
</protein>
<reference evidence="1" key="1">
    <citation type="submission" date="2023-01" db="EMBL/GenBank/DDBJ databases">
        <authorList>
            <person name="Sprotte S."/>
            <person name="Brinks E."/>
        </authorList>
    </citation>
    <scope>NUCLEOTIDE SEQUENCE</scope>
</reference>